<gene>
    <name evidence="1" type="ORF">LZC95_08090</name>
</gene>
<dbReference type="RefSeq" id="WP_394847411.1">
    <property type="nucleotide sequence ID" value="NZ_CP089982.1"/>
</dbReference>
<name>A0ABZ2KDN2_9BACT</name>
<accession>A0ABZ2KDN2</accession>
<evidence type="ECO:0000313" key="1">
    <source>
        <dbReference type="EMBL" id="WXA96795.1"/>
    </source>
</evidence>
<reference evidence="1 2" key="1">
    <citation type="submission" date="2021-12" db="EMBL/GenBank/DDBJ databases">
        <title>Discovery of the Pendulisporaceae a myxobacterial family with distinct sporulation behavior and unique specialized metabolism.</title>
        <authorList>
            <person name="Garcia R."/>
            <person name="Popoff A."/>
            <person name="Bader C.D."/>
            <person name="Loehr J."/>
            <person name="Walesch S."/>
            <person name="Walt C."/>
            <person name="Boldt J."/>
            <person name="Bunk B."/>
            <person name="Haeckl F.J.F.P.J."/>
            <person name="Gunesch A.P."/>
            <person name="Birkelbach J."/>
            <person name="Nuebel U."/>
            <person name="Pietschmann T."/>
            <person name="Bach T."/>
            <person name="Mueller R."/>
        </authorList>
    </citation>
    <scope>NUCLEOTIDE SEQUENCE [LARGE SCALE GENOMIC DNA]</scope>
    <source>
        <strain evidence="1 2">MSr12523</strain>
    </source>
</reference>
<dbReference type="EMBL" id="CP089982">
    <property type="protein sequence ID" value="WXA96795.1"/>
    <property type="molecule type" value="Genomic_DNA"/>
</dbReference>
<dbReference type="Proteomes" id="UP001379533">
    <property type="component" value="Chromosome"/>
</dbReference>
<evidence type="ECO:0008006" key="3">
    <source>
        <dbReference type="Google" id="ProtNLM"/>
    </source>
</evidence>
<protein>
    <recommendedName>
        <fullName evidence="3">DUF946 domain-containing protein</fullName>
    </recommendedName>
</protein>
<evidence type="ECO:0000313" key="2">
    <source>
        <dbReference type="Proteomes" id="UP001379533"/>
    </source>
</evidence>
<keyword evidence="2" id="KW-1185">Reference proteome</keyword>
<proteinExistence type="predicted"/>
<sequence length="285" mass="30643">MRFLRRDLCAAQLFASQFFVGSVAGSTLQAQLYVPLRVHDDATITQATLTFAIAQPHPSPPLKTVTMRVLRVDASGNKTPLTSAAAGADQYGFVAYAPFPSSGAGWFDGGAVKSLVVTCDQNNAVDVSQYTYYAHIVDEQGLTDRPFAAIILPPVDSVSRFANFDLTATSGYGRTAGGRYLLVSQKNPAENGIWTWQPDPDHFPDPPTGKYVRYPDAAIGDTHPVLAQTGEAYWTGYGTWYCAPGLPKDLGPPLVWTVEPSQTAGGNIFHAVAVKHEGISRMGFA</sequence>
<organism evidence="1 2">
    <name type="scientific">Pendulispora brunnea</name>
    <dbReference type="NCBI Taxonomy" id="2905690"/>
    <lineage>
        <taxon>Bacteria</taxon>
        <taxon>Pseudomonadati</taxon>
        <taxon>Myxococcota</taxon>
        <taxon>Myxococcia</taxon>
        <taxon>Myxococcales</taxon>
        <taxon>Sorangiineae</taxon>
        <taxon>Pendulisporaceae</taxon>
        <taxon>Pendulispora</taxon>
    </lineage>
</organism>